<evidence type="ECO:0000313" key="1">
    <source>
        <dbReference type="EMBL" id="CAH6720135.1"/>
    </source>
</evidence>
<gene>
    <name evidence="1" type="ORF">CLIB1444_03S05204</name>
</gene>
<dbReference type="Proteomes" id="UP001152531">
    <property type="component" value="Unassembled WGS sequence"/>
</dbReference>
<proteinExistence type="predicted"/>
<organism evidence="1 2">
    <name type="scientific">[Candida] jaroonii</name>
    <dbReference type="NCBI Taxonomy" id="467808"/>
    <lineage>
        <taxon>Eukaryota</taxon>
        <taxon>Fungi</taxon>
        <taxon>Dikarya</taxon>
        <taxon>Ascomycota</taxon>
        <taxon>Saccharomycotina</taxon>
        <taxon>Pichiomycetes</taxon>
        <taxon>Debaryomycetaceae</taxon>
        <taxon>Yamadazyma</taxon>
    </lineage>
</organism>
<name>A0ACA9Y550_9ASCO</name>
<reference evidence="1" key="1">
    <citation type="submission" date="2022-06" db="EMBL/GenBank/DDBJ databases">
        <authorList>
            <person name="Legras J.-L."/>
            <person name="Devillers H."/>
            <person name="Grondin C."/>
        </authorList>
    </citation>
    <scope>NUCLEOTIDE SEQUENCE</scope>
    <source>
        <strain evidence="1">CLIB 1444</strain>
    </source>
</reference>
<protein>
    <submittedName>
        <fullName evidence="1">Uncharacterized protein</fullName>
    </submittedName>
</protein>
<evidence type="ECO:0000313" key="2">
    <source>
        <dbReference type="Proteomes" id="UP001152531"/>
    </source>
</evidence>
<dbReference type="EMBL" id="CALSDN010000003">
    <property type="protein sequence ID" value="CAH6720135.1"/>
    <property type="molecule type" value="Genomic_DNA"/>
</dbReference>
<accession>A0ACA9Y550</accession>
<keyword evidence="2" id="KW-1185">Reference proteome</keyword>
<sequence>MSSYKNPVIKGFNPDPSVVLVDGVYYAVCSSFQFFPGIPVYASYDLINWAQIGNVIHSNDQGVDLSVCQTHVVSDEDVHQGGIFAATIRYHKGRFYVISTNTVPQEKGTDFKPYNFICHTDDIWGNKWSKVSSMDYFYAIDPSLFWDDDDKCYVQGAFIYGYDLPIANSIHQFEINPDTGEKLSEEYEICSGWSKVISEGPHIYKKDDYYYMVFAEGGTYADHMLCVARSKTIKGPFEPWEQNPLASNRKTDEYVQWVGHGELFQDANGDWWGMLLACRGGATDSHPLSRETFLTPIDWPHNGWPKAQTIKVDMVTDRKLPPTNASIKKLVPEWFKKDLFAKNFFIRNPVMKNYEYDHQNKLVTLHPEPASLSGEDGSTTFIGKRQPDLDSEFESTIYLSKSTFAKDVEAGITVYKDPPRYYTMGIDFNNKELFVFAKTLKEQKKVYQQPIDITDSVTLKITSSEKEYKFWIKQSDTYEHVVTLNTADLSAMEFTGAIYGNYTHGTSGSIVFSDIE</sequence>
<comment type="caution">
    <text evidence="1">The sequence shown here is derived from an EMBL/GenBank/DDBJ whole genome shotgun (WGS) entry which is preliminary data.</text>
</comment>